<organism evidence="10 11">
    <name type="scientific">Svornostia abyssi</name>
    <dbReference type="NCBI Taxonomy" id="2898438"/>
    <lineage>
        <taxon>Bacteria</taxon>
        <taxon>Bacillati</taxon>
        <taxon>Actinomycetota</taxon>
        <taxon>Thermoleophilia</taxon>
        <taxon>Solirubrobacterales</taxon>
        <taxon>Baekduiaceae</taxon>
        <taxon>Svornostia</taxon>
    </lineage>
</organism>
<keyword evidence="4 7" id="KW-0238">DNA-binding</keyword>
<proteinExistence type="predicted"/>
<keyword evidence="2" id="KW-0902">Two-component regulatory system</keyword>
<evidence type="ECO:0000259" key="8">
    <source>
        <dbReference type="PROSITE" id="PS50110"/>
    </source>
</evidence>
<evidence type="ECO:0000313" key="10">
    <source>
        <dbReference type="EMBL" id="UUY02019.1"/>
    </source>
</evidence>
<name>A0ABY5PBG9_9ACTN</name>
<dbReference type="EMBL" id="CP088295">
    <property type="protein sequence ID" value="UUY02019.1"/>
    <property type="molecule type" value="Genomic_DNA"/>
</dbReference>
<evidence type="ECO:0000256" key="3">
    <source>
        <dbReference type="ARBA" id="ARBA00023015"/>
    </source>
</evidence>
<feature type="modified residue" description="4-aspartylphosphate" evidence="6">
    <location>
        <position position="56"/>
    </location>
</feature>
<keyword evidence="5" id="KW-0804">Transcription</keyword>
<evidence type="ECO:0000256" key="4">
    <source>
        <dbReference type="ARBA" id="ARBA00023125"/>
    </source>
</evidence>
<dbReference type="Proteomes" id="UP001058860">
    <property type="component" value="Chromosome"/>
</dbReference>
<dbReference type="InterPro" id="IPR036388">
    <property type="entry name" value="WH-like_DNA-bd_sf"/>
</dbReference>
<keyword evidence="11" id="KW-1185">Reference proteome</keyword>
<sequence>MTDDPHTILLIEDDAATRTFLADNLTADGYEVVPAETARDGARLLETRFPDIALVDVGLPDGSGYDVLRRVREADGLASRVDPATPVILLSGRASELDRVRGFERGADDFVGKPFSYPELRGRLGALLRRRATAARGGRLRVGELEVDPAARETRVRGELVTLSQKEFSLLRALAAEPTRVHTKDELLRTIWGYRTTGHTRTLDSHACRLRQKLGAHGDRFVVNVWGVGYRLVDGPVTR</sequence>
<dbReference type="SMART" id="SM00862">
    <property type="entry name" value="Trans_reg_C"/>
    <property type="match status" value="1"/>
</dbReference>
<dbReference type="SMART" id="SM00448">
    <property type="entry name" value="REC"/>
    <property type="match status" value="1"/>
</dbReference>
<evidence type="ECO:0000256" key="6">
    <source>
        <dbReference type="PROSITE-ProRule" id="PRU00169"/>
    </source>
</evidence>
<evidence type="ECO:0000313" key="11">
    <source>
        <dbReference type="Proteomes" id="UP001058860"/>
    </source>
</evidence>
<dbReference type="CDD" id="cd17574">
    <property type="entry name" value="REC_OmpR"/>
    <property type="match status" value="1"/>
</dbReference>
<feature type="DNA-binding region" description="OmpR/PhoB-type" evidence="7">
    <location>
        <begin position="137"/>
        <end position="234"/>
    </location>
</feature>
<dbReference type="Pfam" id="PF00486">
    <property type="entry name" value="Trans_reg_C"/>
    <property type="match status" value="1"/>
</dbReference>
<dbReference type="CDD" id="cd00383">
    <property type="entry name" value="trans_reg_C"/>
    <property type="match status" value="1"/>
</dbReference>
<accession>A0ABY5PBG9</accession>
<gene>
    <name evidence="10" type="ORF">LRS13_14990</name>
</gene>
<dbReference type="PROSITE" id="PS50110">
    <property type="entry name" value="RESPONSE_REGULATORY"/>
    <property type="match status" value="1"/>
</dbReference>
<dbReference type="Pfam" id="PF00072">
    <property type="entry name" value="Response_reg"/>
    <property type="match status" value="1"/>
</dbReference>
<evidence type="ECO:0000259" key="9">
    <source>
        <dbReference type="PROSITE" id="PS51755"/>
    </source>
</evidence>
<feature type="domain" description="Response regulatory" evidence="8">
    <location>
        <begin position="7"/>
        <end position="128"/>
    </location>
</feature>
<feature type="domain" description="OmpR/PhoB-type" evidence="9">
    <location>
        <begin position="137"/>
        <end position="234"/>
    </location>
</feature>
<dbReference type="RefSeq" id="WP_353862558.1">
    <property type="nucleotide sequence ID" value="NZ_CP088295.1"/>
</dbReference>
<dbReference type="InterPro" id="IPR001867">
    <property type="entry name" value="OmpR/PhoB-type_DNA-bd"/>
</dbReference>
<protein>
    <submittedName>
        <fullName evidence="10">Response regulator transcription factor</fullName>
    </submittedName>
</protein>
<evidence type="ECO:0000256" key="5">
    <source>
        <dbReference type="ARBA" id="ARBA00023163"/>
    </source>
</evidence>
<keyword evidence="1 6" id="KW-0597">Phosphoprotein</keyword>
<dbReference type="Gene3D" id="1.10.10.10">
    <property type="entry name" value="Winged helix-like DNA-binding domain superfamily/Winged helix DNA-binding domain"/>
    <property type="match status" value="1"/>
</dbReference>
<evidence type="ECO:0000256" key="1">
    <source>
        <dbReference type="ARBA" id="ARBA00022553"/>
    </source>
</evidence>
<dbReference type="InterPro" id="IPR001789">
    <property type="entry name" value="Sig_transdc_resp-reg_receiver"/>
</dbReference>
<keyword evidence="3" id="KW-0805">Transcription regulation</keyword>
<dbReference type="SUPFAM" id="SSF52172">
    <property type="entry name" value="CheY-like"/>
    <property type="match status" value="1"/>
</dbReference>
<dbReference type="InterPro" id="IPR039420">
    <property type="entry name" value="WalR-like"/>
</dbReference>
<dbReference type="Gene3D" id="3.40.50.2300">
    <property type="match status" value="1"/>
</dbReference>
<dbReference type="InterPro" id="IPR011006">
    <property type="entry name" value="CheY-like_superfamily"/>
</dbReference>
<dbReference type="PANTHER" id="PTHR48111:SF1">
    <property type="entry name" value="TWO-COMPONENT RESPONSE REGULATOR ORR33"/>
    <property type="match status" value="1"/>
</dbReference>
<dbReference type="PROSITE" id="PS51755">
    <property type="entry name" value="OMPR_PHOB"/>
    <property type="match status" value="1"/>
</dbReference>
<dbReference type="PANTHER" id="PTHR48111">
    <property type="entry name" value="REGULATOR OF RPOS"/>
    <property type="match status" value="1"/>
</dbReference>
<reference evidence="11" key="1">
    <citation type="submission" date="2021-11" db="EMBL/GenBank/DDBJ databases">
        <title>Cultivation dependent microbiological survey of springs from the worlds oldest radium mine currently devoted to the extraction of radon-saturated water.</title>
        <authorList>
            <person name="Kapinusova G."/>
            <person name="Smrhova T."/>
            <person name="Strejcek M."/>
            <person name="Suman J."/>
            <person name="Jani K."/>
            <person name="Pajer P."/>
            <person name="Uhlik O."/>
        </authorList>
    </citation>
    <scope>NUCLEOTIDE SEQUENCE [LARGE SCALE GENOMIC DNA]</scope>
    <source>
        <strain evidence="11">J379</strain>
    </source>
</reference>
<evidence type="ECO:0000256" key="7">
    <source>
        <dbReference type="PROSITE-ProRule" id="PRU01091"/>
    </source>
</evidence>
<evidence type="ECO:0000256" key="2">
    <source>
        <dbReference type="ARBA" id="ARBA00023012"/>
    </source>
</evidence>